<dbReference type="STRING" id="81972.D7L2N9"/>
<sequence>MPGMMKKRNSQLRQVELTKRLKKSLIVSDDEEEVEIPINNQENKQTETRGESCSPPDEDSHENVNDEKVAQEEGATDEVPHATEENDPQCSNGTQESDSQRSNVNDKVAQTEEAQHNKMGHSEEPSQESDSQQSKVNDKEEEARLKKEHSDRKLSEIEQKEIDDRVILWAKNKNFIFMMSSLHQIIWSNSSWETVHHFNLVNNDNEIGLAKRKALLALHPDKQHGASAEQKYLATSVIKQEWDIYIRKKQV</sequence>
<keyword evidence="3" id="KW-1185">Reference proteome</keyword>
<dbReference type="Gene3D" id="1.10.287.110">
    <property type="entry name" value="DnaJ domain"/>
    <property type="match status" value="1"/>
</dbReference>
<proteinExistence type="predicted"/>
<dbReference type="InterPro" id="IPR036869">
    <property type="entry name" value="J_dom_sf"/>
</dbReference>
<evidence type="ECO:0000313" key="2">
    <source>
        <dbReference type="EMBL" id="EFH60106.1"/>
    </source>
</evidence>
<dbReference type="SUPFAM" id="SSF46565">
    <property type="entry name" value="Chaperone J-domain"/>
    <property type="match status" value="1"/>
</dbReference>
<name>D7L2N9_ARALL</name>
<dbReference type="HOGENOM" id="CLU_1051068_0_0_1"/>
<dbReference type="Gramene" id="fgenesh1_pg.C_scaffold_3002839">
    <property type="protein sequence ID" value="fgenesh1_pg.C_scaffold_3002839"/>
    <property type="gene ID" value="fgenesh1_pg.C_scaffold_3002839"/>
</dbReference>
<feature type="region of interest" description="Disordered" evidence="1">
    <location>
        <begin position="23"/>
        <end position="153"/>
    </location>
</feature>
<protein>
    <recommendedName>
        <fullName evidence="4">J domain-containing protein</fullName>
    </recommendedName>
</protein>
<feature type="compositionally biased region" description="Basic and acidic residues" evidence="1">
    <location>
        <begin position="136"/>
        <end position="153"/>
    </location>
</feature>
<dbReference type="Proteomes" id="UP000008694">
    <property type="component" value="Unassembled WGS sequence"/>
</dbReference>
<dbReference type="EMBL" id="GL348715">
    <property type="protein sequence ID" value="EFH60106.1"/>
    <property type="molecule type" value="Genomic_DNA"/>
</dbReference>
<gene>
    <name evidence="2" type="ORF">ARALYDRAFT_343076</name>
</gene>
<evidence type="ECO:0000256" key="1">
    <source>
        <dbReference type="SAM" id="MobiDB-lite"/>
    </source>
</evidence>
<dbReference type="eggNOG" id="KOG0431">
    <property type="taxonomic scope" value="Eukaryota"/>
</dbReference>
<dbReference type="AlphaFoldDB" id="D7L2N9"/>
<organism evidence="3">
    <name type="scientific">Arabidopsis lyrata subsp. lyrata</name>
    <name type="common">Lyre-leaved rock-cress</name>
    <dbReference type="NCBI Taxonomy" id="81972"/>
    <lineage>
        <taxon>Eukaryota</taxon>
        <taxon>Viridiplantae</taxon>
        <taxon>Streptophyta</taxon>
        <taxon>Embryophyta</taxon>
        <taxon>Tracheophyta</taxon>
        <taxon>Spermatophyta</taxon>
        <taxon>Magnoliopsida</taxon>
        <taxon>eudicotyledons</taxon>
        <taxon>Gunneridae</taxon>
        <taxon>Pentapetalae</taxon>
        <taxon>rosids</taxon>
        <taxon>malvids</taxon>
        <taxon>Brassicales</taxon>
        <taxon>Brassicaceae</taxon>
        <taxon>Camelineae</taxon>
        <taxon>Arabidopsis</taxon>
    </lineage>
</organism>
<evidence type="ECO:0008006" key="4">
    <source>
        <dbReference type="Google" id="ProtNLM"/>
    </source>
</evidence>
<feature type="compositionally biased region" description="Basic and acidic residues" evidence="1">
    <location>
        <begin position="109"/>
        <end position="124"/>
    </location>
</feature>
<accession>D7L2N9</accession>
<reference evidence="3" key="1">
    <citation type="journal article" date="2011" name="Nat. Genet.">
        <title>The Arabidopsis lyrata genome sequence and the basis of rapid genome size change.</title>
        <authorList>
            <person name="Hu T.T."/>
            <person name="Pattyn P."/>
            <person name="Bakker E.G."/>
            <person name="Cao J."/>
            <person name="Cheng J.-F."/>
            <person name="Clark R.M."/>
            <person name="Fahlgren N."/>
            <person name="Fawcett J.A."/>
            <person name="Grimwood J."/>
            <person name="Gundlach H."/>
            <person name="Haberer G."/>
            <person name="Hollister J.D."/>
            <person name="Ossowski S."/>
            <person name="Ottilar R.P."/>
            <person name="Salamov A.A."/>
            <person name="Schneeberger K."/>
            <person name="Spannagl M."/>
            <person name="Wang X."/>
            <person name="Yang L."/>
            <person name="Nasrallah M.E."/>
            <person name="Bergelson J."/>
            <person name="Carrington J.C."/>
            <person name="Gaut B.S."/>
            <person name="Schmutz J."/>
            <person name="Mayer K.F.X."/>
            <person name="Van de Peer Y."/>
            <person name="Grigoriev I.V."/>
            <person name="Nordborg M."/>
            <person name="Weigel D."/>
            <person name="Guo Y.-L."/>
        </authorList>
    </citation>
    <scope>NUCLEOTIDE SEQUENCE [LARGE SCALE GENOMIC DNA]</scope>
    <source>
        <strain evidence="3">cv. MN47</strain>
    </source>
</reference>
<feature type="compositionally biased region" description="Polar residues" evidence="1">
    <location>
        <begin position="88"/>
        <end position="105"/>
    </location>
</feature>
<feature type="compositionally biased region" description="Basic and acidic residues" evidence="1">
    <location>
        <begin position="61"/>
        <end position="71"/>
    </location>
</feature>
<evidence type="ECO:0000313" key="3">
    <source>
        <dbReference type="Proteomes" id="UP000008694"/>
    </source>
</evidence>